<gene>
    <name evidence="2" type="ORF">D0C36_21630</name>
</gene>
<evidence type="ECO:0000313" key="2">
    <source>
        <dbReference type="EMBL" id="RFZ90396.1"/>
    </source>
</evidence>
<dbReference type="Gene3D" id="2.80.10.50">
    <property type="match status" value="1"/>
</dbReference>
<dbReference type="AlphaFoldDB" id="A0A372NN68"/>
<dbReference type="Proteomes" id="UP000264217">
    <property type="component" value="Unassembled WGS sequence"/>
</dbReference>
<dbReference type="InterPro" id="IPR035992">
    <property type="entry name" value="Ricin_B-like_lectins"/>
</dbReference>
<keyword evidence="1" id="KW-0732">Signal</keyword>
<dbReference type="RefSeq" id="WP_117393809.1">
    <property type="nucleotide sequence ID" value="NZ_QWDC01000004.1"/>
</dbReference>
<evidence type="ECO:0008006" key="4">
    <source>
        <dbReference type="Google" id="ProtNLM"/>
    </source>
</evidence>
<dbReference type="OrthoDB" id="679321at2"/>
<dbReference type="EMBL" id="QWDC01000004">
    <property type="protein sequence ID" value="RFZ90396.1"/>
    <property type="molecule type" value="Genomic_DNA"/>
</dbReference>
<evidence type="ECO:0000256" key="1">
    <source>
        <dbReference type="SAM" id="SignalP"/>
    </source>
</evidence>
<feature type="signal peptide" evidence="1">
    <location>
        <begin position="1"/>
        <end position="20"/>
    </location>
</feature>
<feature type="chain" id="PRO_5016944020" description="Ricin B lectin domain-containing protein" evidence="1">
    <location>
        <begin position="21"/>
        <end position="182"/>
    </location>
</feature>
<reference evidence="2 3" key="1">
    <citation type="submission" date="2018-08" db="EMBL/GenBank/DDBJ databases">
        <title>Mucilaginibacter sp. MYSH2.</title>
        <authorList>
            <person name="Seo T."/>
        </authorList>
    </citation>
    <scope>NUCLEOTIDE SEQUENCE [LARGE SCALE GENOMIC DNA]</scope>
    <source>
        <strain evidence="2 3">MYSH2</strain>
    </source>
</reference>
<accession>A0A372NN68</accession>
<evidence type="ECO:0000313" key="3">
    <source>
        <dbReference type="Proteomes" id="UP000264217"/>
    </source>
</evidence>
<proteinExistence type="predicted"/>
<dbReference type="SUPFAM" id="SSF50370">
    <property type="entry name" value="Ricin B-like lectins"/>
    <property type="match status" value="1"/>
</dbReference>
<comment type="caution">
    <text evidence="2">The sequence shown here is derived from an EMBL/GenBank/DDBJ whole genome shotgun (WGS) entry which is preliminary data.</text>
</comment>
<keyword evidence="3" id="KW-1185">Reference proteome</keyword>
<protein>
    <recommendedName>
        <fullName evidence="4">Ricin B lectin domain-containing protein</fullName>
    </recommendedName>
</protein>
<organism evidence="2 3">
    <name type="scientific">Mucilaginibacter conchicola</name>
    <dbReference type="NCBI Taxonomy" id="2303333"/>
    <lineage>
        <taxon>Bacteria</taxon>
        <taxon>Pseudomonadati</taxon>
        <taxon>Bacteroidota</taxon>
        <taxon>Sphingobacteriia</taxon>
        <taxon>Sphingobacteriales</taxon>
        <taxon>Sphingobacteriaceae</taxon>
        <taxon>Mucilaginibacter</taxon>
    </lineage>
</organism>
<name>A0A372NN68_9SPHI</name>
<sequence length="182" mass="19914">MKTLRITLWMALTLAISACSQMRSIGQSTSSTANALDNTAPLPTGTYFIVNGSSALTPWQPTVGQNVFLQSFNGSGTQKWDVTQNKTKKGISYTIKVAGSDNLYFQPFPVKDHTPMVGSPGNNSSYRIVAGPGPKQWYIKSLFYNGDAMHSFVFSPNLPTEIRFDAAQATDKFSWKFIPAGE</sequence>
<dbReference type="PROSITE" id="PS51257">
    <property type="entry name" value="PROKAR_LIPOPROTEIN"/>
    <property type="match status" value="1"/>
</dbReference>